<dbReference type="EMBL" id="SNYC01000003">
    <property type="protein sequence ID" value="TDQ11754.1"/>
    <property type="molecule type" value="Genomic_DNA"/>
</dbReference>
<dbReference type="OrthoDB" id="1440774at2"/>
<sequence>MKRYIILITMVLFSQLLNAQDNIKAISKIQYEFKHVDDTSQPDNPYVEDVFVLMSQDVSIQKSLTVQNVRNSINDMIYHPKKNEQGMVVFGVPKIDKDASSYEYLNNIKDKEYVLLNNIYDTYYIIDQDYPVINWELLNEQKIIGGYNCQKAKGLWKGRTYIAWFTLEIPQSFGPWKLHGLPGLILEAEDEKKEVSWSYAGFETVKDTVGLINYPKKAIKTNEAKFNKLYDALKKNPDAAFKAAQAASPTGQVMLTNMYVTGFSSGKHKKENYKAKVINNPIEILKK</sequence>
<keyword evidence="1" id="KW-0732">Signal</keyword>
<dbReference type="AlphaFoldDB" id="A0A4R6SYS3"/>
<gene>
    <name evidence="2" type="ORF">ATK78_0882</name>
</gene>
<dbReference type="Proteomes" id="UP000295620">
    <property type="component" value="Unassembled WGS sequence"/>
</dbReference>
<dbReference type="RefSeq" id="WP_133574799.1">
    <property type="nucleotide sequence ID" value="NZ_SNYC01000003.1"/>
</dbReference>
<protein>
    <submittedName>
        <fullName evidence="2">GLPGLI family protein</fullName>
    </submittedName>
</protein>
<keyword evidence="3" id="KW-1185">Reference proteome</keyword>
<name>A0A4R6SYS3_9SPHI</name>
<dbReference type="InterPro" id="IPR005901">
    <property type="entry name" value="GLPGLI"/>
</dbReference>
<comment type="caution">
    <text evidence="2">The sequence shown here is derived from an EMBL/GenBank/DDBJ whole genome shotgun (WGS) entry which is preliminary data.</text>
</comment>
<evidence type="ECO:0000313" key="2">
    <source>
        <dbReference type="EMBL" id="TDQ11754.1"/>
    </source>
</evidence>
<proteinExistence type="predicted"/>
<feature type="chain" id="PRO_5020405904" evidence="1">
    <location>
        <begin position="20"/>
        <end position="287"/>
    </location>
</feature>
<dbReference type="Pfam" id="PF09697">
    <property type="entry name" value="Porph_ging"/>
    <property type="match status" value="1"/>
</dbReference>
<evidence type="ECO:0000256" key="1">
    <source>
        <dbReference type="SAM" id="SignalP"/>
    </source>
</evidence>
<reference evidence="2 3" key="1">
    <citation type="submission" date="2019-03" db="EMBL/GenBank/DDBJ databases">
        <title>Genomic Encyclopedia of Archaeal and Bacterial Type Strains, Phase II (KMG-II): from individual species to whole genera.</title>
        <authorList>
            <person name="Goeker M."/>
        </authorList>
    </citation>
    <scope>NUCLEOTIDE SEQUENCE [LARGE SCALE GENOMIC DNA]</scope>
    <source>
        <strain evidence="2 3">DSM 19035</strain>
    </source>
</reference>
<evidence type="ECO:0000313" key="3">
    <source>
        <dbReference type="Proteomes" id="UP000295620"/>
    </source>
</evidence>
<feature type="signal peptide" evidence="1">
    <location>
        <begin position="1"/>
        <end position="19"/>
    </location>
</feature>
<organism evidence="2 3">
    <name type="scientific">Pedobacter metabolipauper</name>
    <dbReference type="NCBI Taxonomy" id="425513"/>
    <lineage>
        <taxon>Bacteria</taxon>
        <taxon>Pseudomonadati</taxon>
        <taxon>Bacteroidota</taxon>
        <taxon>Sphingobacteriia</taxon>
        <taxon>Sphingobacteriales</taxon>
        <taxon>Sphingobacteriaceae</taxon>
        <taxon>Pedobacter</taxon>
    </lineage>
</organism>
<accession>A0A4R6SYS3</accession>
<dbReference type="NCBIfam" id="TIGR01200">
    <property type="entry name" value="GLPGLI"/>
    <property type="match status" value="1"/>
</dbReference>